<dbReference type="RefSeq" id="XP_002551462.1">
    <property type="nucleotide sequence ID" value="XM_002551416.1"/>
</dbReference>
<dbReference type="HOGENOM" id="CLU_2014969_0_0_1"/>
<sequence>MISPESGNFTAMQKVATHYVSKNGKLHYSSSNGKLIDVEKFGNFYYIFNQLCCKLRDAFGRRTQNFTVAWATFSLRHKNFTTTFRCENLCSMRGWIVESSPPITASQYSNWDYILDNIATTKS</sequence>
<dbReference type="EMBL" id="GG692403">
    <property type="protein sequence ID" value="EER30764.1"/>
    <property type="molecule type" value="Genomic_DNA"/>
</dbReference>
<dbReference type="KEGG" id="ctp:CTRG_05760"/>
<proteinExistence type="predicted"/>
<accession>C5MI67</accession>
<evidence type="ECO:0000313" key="1">
    <source>
        <dbReference type="EMBL" id="EER30764.1"/>
    </source>
</evidence>
<dbReference type="AlphaFoldDB" id="C5MI67"/>
<protein>
    <submittedName>
        <fullName evidence="1">Uncharacterized protein</fullName>
    </submittedName>
</protein>
<organism evidence="1 2">
    <name type="scientific">Candida tropicalis (strain ATCC MYA-3404 / T1)</name>
    <name type="common">Yeast</name>
    <dbReference type="NCBI Taxonomy" id="294747"/>
    <lineage>
        <taxon>Eukaryota</taxon>
        <taxon>Fungi</taxon>
        <taxon>Dikarya</taxon>
        <taxon>Ascomycota</taxon>
        <taxon>Saccharomycotina</taxon>
        <taxon>Pichiomycetes</taxon>
        <taxon>Debaryomycetaceae</taxon>
        <taxon>Candida/Lodderomyces clade</taxon>
        <taxon>Candida</taxon>
    </lineage>
</organism>
<dbReference type="VEuPathDB" id="FungiDB:CTRG_05760"/>
<gene>
    <name evidence="1" type="ORF">CTRG_05760</name>
</gene>
<name>C5MI67_CANTT</name>
<reference evidence="1 2" key="1">
    <citation type="journal article" date="2009" name="Nature">
        <title>Evolution of pathogenicity and sexual reproduction in eight Candida genomes.</title>
        <authorList>
            <person name="Butler G."/>
            <person name="Rasmussen M.D."/>
            <person name="Lin M.F."/>
            <person name="Santos M.A."/>
            <person name="Sakthikumar S."/>
            <person name="Munro C.A."/>
            <person name="Rheinbay E."/>
            <person name="Grabherr M."/>
            <person name="Forche A."/>
            <person name="Reedy J.L."/>
            <person name="Agrafioti I."/>
            <person name="Arnaud M.B."/>
            <person name="Bates S."/>
            <person name="Brown A.J."/>
            <person name="Brunke S."/>
            <person name="Costanzo M.C."/>
            <person name="Fitzpatrick D.A."/>
            <person name="de Groot P.W."/>
            <person name="Harris D."/>
            <person name="Hoyer L.L."/>
            <person name="Hube B."/>
            <person name="Klis F.M."/>
            <person name="Kodira C."/>
            <person name="Lennard N."/>
            <person name="Logue M.E."/>
            <person name="Martin R."/>
            <person name="Neiman A.M."/>
            <person name="Nikolaou E."/>
            <person name="Quail M.A."/>
            <person name="Quinn J."/>
            <person name="Santos M.C."/>
            <person name="Schmitzberger F.F."/>
            <person name="Sherlock G."/>
            <person name="Shah P."/>
            <person name="Silverstein K.A."/>
            <person name="Skrzypek M.S."/>
            <person name="Soll D."/>
            <person name="Staggs R."/>
            <person name="Stansfield I."/>
            <person name="Stumpf M.P."/>
            <person name="Sudbery P.E."/>
            <person name="Srikantha T."/>
            <person name="Zeng Q."/>
            <person name="Berman J."/>
            <person name="Berriman M."/>
            <person name="Heitman J."/>
            <person name="Gow N.A."/>
            <person name="Lorenz M.C."/>
            <person name="Birren B.W."/>
            <person name="Kellis M."/>
            <person name="Cuomo C.A."/>
        </authorList>
    </citation>
    <scope>NUCLEOTIDE SEQUENCE [LARGE SCALE GENOMIC DNA]</scope>
    <source>
        <strain evidence="2">ATCC MYA-3404 / T1</strain>
    </source>
</reference>
<evidence type="ECO:0000313" key="2">
    <source>
        <dbReference type="Proteomes" id="UP000002037"/>
    </source>
</evidence>
<dbReference type="GeneID" id="8300976"/>
<keyword evidence="2" id="KW-1185">Reference proteome</keyword>
<dbReference type="Proteomes" id="UP000002037">
    <property type="component" value="Unassembled WGS sequence"/>
</dbReference>